<dbReference type="GO" id="GO:0000724">
    <property type="term" value="P:double-strand break repair via homologous recombination"/>
    <property type="evidence" value="ECO:0007669"/>
    <property type="project" value="InterPro"/>
</dbReference>
<dbReference type="PANTHER" id="PTHR46644">
    <property type="entry name" value="DNA REPAIR PROTEIN XRCC2"/>
    <property type="match status" value="1"/>
</dbReference>
<keyword evidence="3" id="KW-1185">Reference proteome</keyword>
<dbReference type="SUPFAM" id="SSF52540">
    <property type="entry name" value="P-loop containing nucleoside triphosphate hydrolases"/>
    <property type="match status" value="1"/>
</dbReference>
<sequence>MAAKLVAPAFSAAAMVAPDETAYDLFQLLRSSRSSRLPCLDQHLPGLLSPGHAVVLHGEANSGKSVLLRNVLAAQLLPVRCGGHGLPAVLIDAENQCDVWLLAKVLQERARAGDQLATTEAVTEALGRLLIFRPSEPLELLRQLQRLRQILRQNPTAGLLVIDSLSAWHSMSAAFPRSTGATLKECWRAVWRLMREACVAAVISHRDGQLEFSLELEAIHLGVGCCPKVVEEAEGDAPRGSQRECFYLAPWGKELDTTDPQSAQTFFVISPAGEVVSIPTLGLGDQLVAVEGP</sequence>
<proteinExistence type="predicted"/>
<protein>
    <submittedName>
        <fullName evidence="2">DNA repair protein XRCC2</fullName>
    </submittedName>
</protein>
<dbReference type="Gene3D" id="3.40.50.300">
    <property type="entry name" value="P-loop containing nucleotide triphosphate hydrolases"/>
    <property type="match status" value="1"/>
</dbReference>
<reference evidence="1" key="1">
    <citation type="submission" date="2022-10" db="EMBL/GenBank/DDBJ databases">
        <authorList>
            <person name="Chen Y."/>
            <person name="Dougan E. K."/>
            <person name="Chan C."/>
            <person name="Rhodes N."/>
            <person name="Thang M."/>
        </authorList>
    </citation>
    <scope>NUCLEOTIDE SEQUENCE</scope>
</reference>
<dbReference type="PANTHER" id="PTHR46644:SF2">
    <property type="entry name" value="DNA REPAIR PROTEIN XRCC2"/>
    <property type="match status" value="1"/>
</dbReference>
<gene>
    <name evidence="1" type="ORF">C1SCF055_LOCUS24318</name>
</gene>
<organism evidence="1">
    <name type="scientific">Cladocopium goreaui</name>
    <dbReference type="NCBI Taxonomy" id="2562237"/>
    <lineage>
        <taxon>Eukaryota</taxon>
        <taxon>Sar</taxon>
        <taxon>Alveolata</taxon>
        <taxon>Dinophyceae</taxon>
        <taxon>Suessiales</taxon>
        <taxon>Symbiodiniaceae</taxon>
        <taxon>Cladocopium</taxon>
    </lineage>
</organism>
<dbReference type="Proteomes" id="UP001152797">
    <property type="component" value="Unassembled WGS sequence"/>
</dbReference>
<dbReference type="GO" id="GO:0033063">
    <property type="term" value="C:Rad51B-Rad51C-Rad51D-XRCC2 complex"/>
    <property type="evidence" value="ECO:0007669"/>
    <property type="project" value="InterPro"/>
</dbReference>
<evidence type="ECO:0000313" key="1">
    <source>
        <dbReference type="EMBL" id="CAI3997983.1"/>
    </source>
</evidence>
<reference evidence="2 3" key="2">
    <citation type="submission" date="2024-05" db="EMBL/GenBank/DDBJ databases">
        <authorList>
            <person name="Chen Y."/>
            <person name="Shah S."/>
            <person name="Dougan E. K."/>
            <person name="Thang M."/>
            <person name="Chan C."/>
        </authorList>
    </citation>
    <scope>NUCLEOTIDE SEQUENCE [LARGE SCALE GENOMIC DNA]</scope>
</reference>
<dbReference type="EMBL" id="CAMXCT030002409">
    <property type="protein sequence ID" value="CAL4785295.1"/>
    <property type="molecule type" value="Genomic_DNA"/>
</dbReference>
<name>A0A9P1G2V3_9DINO</name>
<dbReference type="EMBL" id="CAMXCT020002409">
    <property type="protein sequence ID" value="CAL1151358.1"/>
    <property type="molecule type" value="Genomic_DNA"/>
</dbReference>
<dbReference type="InterPro" id="IPR030547">
    <property type="entry name" value="XRCC2"/>
</dbReference>
<dbReference type="InterPro" id="IPR027417">
    <property type="entry name" value="P-loop_NTPase"/>
</dbReference>
<accession>A0A9P1G2V3</accession>
<dbReference type="GO" id="GO:0005657">
    <property type="term" value="C:replication fork"/>
    <property type="evidence" value="ECO:0007669"/>
    <property type="project" value="InterPro"/>
</dbReference>
<evidence type="ECO:0000313" key="2">
    <source>
        <dbReference type="EMBL" id="CAL4785295.1"/>
    </source>
</evidence>
<evidence type="ECO:0000313" key="3">
    <source>
        <dbReference type="Proteomes" id="UP001152797"/>
    </source>
</evidence>
<dbReference type="EMBL" id="CAMXCT010002409">
    <property type="protein sequence ID" value="CAI3997983.1"/>
    <property type="molecule type" value="Genomic_DNA"/>
</dbReference>
<comment type="caution">
    <text evidence="1">The sequence shown here is derived from an EMBL/GenBank/DDBJ whole genome shotgun (WGS) entry which is preliminary data.</text>
</comment>
<dbReference type="Pfam" id="PF13481">
    <property type="entry name" value="AAA_25"/>
    <property type="match status" value="1"/>
</dbReference>
<dbReference type="AlphaFoldDB" id="A0A9P1G2V3"/>
<dbReference type="OrthoDB" id="420422at2759"/>